<reference evidence="1" key="1">
    <citation type="submission" date="2023-04" db="EMBL/GenBank/DDBJ databases">
        <authorList>
            <person name="Vijverberg K."/>
            <person name="Xiong W."/>
            <person name="Schranz E."/>
        </authorList>
    </citation>
    <scope>NUCLEOTIDE SEQUENCE</scope>
</reference>
<name>A0AA36E5D8_LACSI</name>
<evidence type="ECO:0000313" key="1">
    <source>
        <dbReference type="EMBL" id="CAI9282190.1"/>
    </source>
</evidence>
<sequence length="229" mass="25868">MLGLPLGNVTIKSMPYREVTDDMITVWRKQFDDEDNIRPRAVQQVIMQSTCADLLFKVNIFVLLCNTLGQSMSMGTCDLSMLSKVTKDLDLSDIDWCGYVFDYLKETKSAWNPNSKKGFYVGPIILLLGNDVGGVKSSGRRCKGNQGEEIFSGSGESVEEYADFANRSGRKSFKTTPPSKMEMLIPLPVVPFNNDEHWLSRRAYRPRMKSEYLKSPYIIRAVDIIKGVP</sequence>
<organism evidence="1 2">
    <name type="scientific">Lactuca saligna</name>
    <name type="common">Willowleaf lettuce</name>
    <dbReference type="NCBI Taxonomy" id="75948"/>
    <lineage>
        <taxon>Eukaryota</taxon>
        <taxon>Viridiplantae</taxon>
        <taxon>Streptophyta</taxon>
        <taxon>Embryophyta</taxon>
        <taxon>Tracheophyta</taxon>
        <taxon>Spermatophyta</taxon>
        <taxon>Magnoliopsida</taxon>
        <taxon>eudicotyledons</taxon>
        <taxon>Gunneridae</taxon>
        <taxon>Pentapetalae</taxon>
        <taxon>asterids</taxon>
        <taxon>campanulids</taxon>
        <taxon>Asterales</taxon>
        <taxon>Asteraceae</taxon>
        <taxon>Cichorioideae</taxon>
        <taxon>Cichorieae</taxon>
        <taxon>Lactucinae</taxon>
        <taxon>Lactuca</taxon>
    </lineage>
</organism>
<proteinExistence type="predicted"/>
<dbReference type="Proteomes" id="UP001177003">
    <property type="component" value="Chromosome 4"/>
</dbReference>
<accession>A0AA36E5D8</accession>
<protein>
    <submittedName>
        <fullName evidence="1">Uncharacterized protein</fullName>
    </submittedName>
</protein>
<gene>
    <name evidence="1" type="ORF">LSALG_LOCUS21840</name>
</gene>
<dbReference type="AlphaFoldDB" id="A0AA36E5D8"/>
<dbReference type="PANTHER" id="PTHR34835:SF90">
    <property type="entry name" value="AMINOTRANSFERASE-LIKE PLANT MOBILE DOMAIN-CONTAINING PROTEIN"/>
    <property type="match status" value="1"/>
</dbReference>
<dbReference type="PANTHER" id="PTHR34835">
    <property type="entry name" value="OS07G0283600 PROTEIN-RELATED"/>
    <property type="match status" value="1"/>
</dbReference>
<dbReference type="EMBL" id="OX465080">
    <property type="protein sequence ID" value="CAI9282190.1"/>
    <property type="molecule type" value="Genomic_DNA"/>
</dbReference>
<keyword evidence="2" id="KW-1185">Reference proteome</keyword>
<evidence type="ECO:0000313" key="2">
    <source>
        <dbReference type="Proteomes" id="UP001177003"/>
    </source>
</evidence>